<keyword evidence="1" id="KW-0732">Signal</keyword>
<keyword evidence="5" id="KW-1185">Reference proteome</keyword>
<reference evidence="4 5" key="1">
    <citation type="submission" date="2023-02" db="EMBL/GenBank/DDBJ databases">
        <title>Comparative genome analysis of Eubacterium limosum species.</title>
        <authorList>
            <person name="Bak J.E."/>
        </authorList>
    </citation>
    <scope>NUCLEOTIDE SEQUENCE [LARGE SCALE GENOMIC DNA]</scope>
    <source>
        <strain evidence="4 5">KGMB01548</strain>
    </source>
</reference>
<gene>
    <name evidence="4" type="ORF">PTZ04_03670</name>
</gene>
<dbReference type="SMART" id="SM00060">
    <property type="entry name" value="FN3"/>
    <property type="match status" value="4"/>
</dbReference>
<dbReference type="Gene3D" id="2.60.40.10">
    <property type="entry name" value="Immunoglobulins"/>
    <property type="match status" value="1"/>
</dbReference>
<dbReference type="InterPro" id="IPR003961">
    <property type="entry name" value="FN3_dom"/>
</dbReference>
<dbReference type="InterPro" id="IPR041248">
    <property type="entry name" value="YDG"/>
</dbReference>
<evidence type="ECO:0000256" key="1">
    <source>
        <dbReference type="SAM" id="SignalP"/>
    </source>
</evidence>
<dbReference type="CDD" id="cd14253">
    <property type="entry name" value="Dockerin"/>
    <property type="match status" value="1"/>
</dbReference>
<dbReference type="PROSITE" id="PS51766">
    <property type="entry name" value="DOCKERIN"/>
    <property type="match status" value="1"/>
</dbReference>
<dbReference type="RefSeq" id="WP_227206041.1">
    <property type="nucleotide sequence ID" value="NZ_JAJCLO010000003.1"/>
</dbReference>
<organism evidence="4 5">
    <name type="scientific">Eubacterium limosum</name>
    <dbReference type="NCBI Taxonomy" id="1736"/>
    <lineage>
        <taxon>Bacteria</taxon>
        <taxon>Bacillati</taxon>
        <taxon>Bacillota</taxon>
        <taxon>Clostridia</taxon>
        <taxon>Eubacteriales</taxon>
        <taxon>Eubacteriaceae</taxon>
        <taxon>Eubacterium</taxon>
    </lineage>
</organism>
<name>A0ABT5UKA7_EUBLI</name>
<dbReference type="Pfam" id="PF00404">
    <property type="entry name" value="Dockerin_1"/>
    <property type="match status" value="1"/>
</dbReference>
<dbReference type="InterPro" id="IPR036439">
    <property type="entry name" value="Dockerin_dom_sf"/>
</dbReference>
<dbReference type="SUPFAM" id="SSF63446">
    <property type="entry name" value="Type I dockerin domain"/>
    <property type="match status" value="1"/>
</dbReference>
<dbReference type="Gene3D" id="1.10.1330.10">
    <property type="entry name" value="Dockerin domain"/>
    <property type="match status" value="1"/>
</dbReference>
<dbReference type="PROSITE" id="PS50853">
    <property type="entry name" value="FN3"/>
    <property type="match status" value="2"/>
</dbReference>
<dbReference type="InterPro" id="IPR036116">
    <property type="entry name" value="FN3_sf"/>
</dbReference>
<feature type="signal peptide" evidence="1">
    <location>
        <begin position="1"/>
        <end position="34"/>
    </location>
</feature>
<feature type="chain" id="PRO_5046941310" evidence="1">
    <location>
        <begin position="35"/>
        <end position="2298"/>
    </location>
</feature>
<sequence length="2298" mass="242713">MKKKMRKKEIPQKVAAGVMSGVMLLSSTGTTALAQEIQATGLLNADDAKQTTKGVSRTQQQAAPTLASRTDTTVTLNSAVDVFYAYEKTGEQNPTYSWTKATATTLSFDTLQPGVSYDFVSATDAQGTNMSPASTIYTLQAAPADPDMLVTVSYPEETITINPGYEMNTSNDFNGDKVVSGASISAFIGKDLYMRAAKKGDIPAGVAVAYKVPVRPKNTTAVPGDQITRSTTGFSFTPIEGGVYQYSGGRQTMPKTIVGGKVTGLQPGTVYSLTNYTQATETAFKSGTDTQEIRTKSVVASATKDGPGASQSANTVKADKTEADLGETITYTVTYGEGYTPSMTIGGDEMAFDTATIDPETKTAVFEYMVKEGDTTVNAVAHFNERAVKAVDAQENKTLYANDPSNQSAQALAESLPKKVGVTYDNQTRGEEDASWLLNKDGKWNIKGGNYTYEAQFGAVKATQFVNVLPVVATFVPMGDIKLPVKTGGYTANELGLISSIEVTYTGSGFETQTDKAVPVVWSPTVPSGFGASSNDSQIFTGKVSVPEWATIANPTLSREVSFGIPVTVQGLVFYDKPYDGTDAASWNDTDIDIGKMSLKVNGTTLEGHSLQKGANAKIHLDSPNVGTHTIVGVSDLSIVGPEADKYVLDFSGMTATIIKQTTVTKPDAVTVTSGSVTDTSAEVSVTTPTPGYLLEYASAEAGQEPTFWQTSSGTFTGLKPGTNYNFYARYAATGNNAASDATKTVTPAKTNAQVAAPTKAGDGRNDAGCTITANVEHAAKGAKVTYTVKPSENFSVNENTSLTINGQAVVLTKGAADAKGLSTYTADYTVTDTDTVIKAEATFNNRAVGTVTAPAAITTTANDPINASQQTLEQSLPQYVEVTYDNGVKGQELVQWAKQGTSPDWDAKGKTYTYTATLVSDKTQTTDLTVTINPVNATITPPADKTIPIREKAYIMEELGLGSTFKVTFNEGVEAMDCPVSWNPSTPGDFGTKTGNETTRDFTGTVTLPAWATAPGTGATVTATVNTATPLMVTGITVDDKIYDGTTSAELKLTNAQLVGTIASGDTVEFNKSVILTAEFDNANVGTDKKVTVSNVSGNALTGTNAADYIIDWNACDIKGNITKADVAAAPSAPVVDNTKTTSTSVTLEPVTITDATAVAAGAKAQYSKDQVNWQQSPVFKNLEPGTAYSFYARIGATGNTNASALSPASAAVTTKVAVVAPVLEQDGDCSAGQQCKVALYDAANKKIDGVLEAKLGDKVTYKITYCDSHTMHFTFKGNELALSTATAGMREAADEKRTWYYDYTIAAGDKTVTAAAEAALKTVKNITVDPIIMAANDTRNQSPETLLKSLPKSIQFQYDNGTEGTDLVENWTLKTGEWALKGANLTYEGTLKNNPRTKVTQSVTVKPVTANIETTVGKITLKERPQGYTLADLEGEGLPMAASIGYDSYVDPADKTTAITWQLPEDFGKASVASVDITGSVQLPEWATAATTDVLSANFEITARTQAPLIIEEADVTKTYDGSAVMENVPVKLDTAKLDAAHKDVALSAETATIRFQTPNVGTGLTYTVEGLTLTGADADWYALGATYKNGVIEQAEVAAPAAPEVDSISLNSIALKPVVLEGAAKAAGAKVVYQYSTNNGTAYTNNPADKNSPVFKNLDPGKAYSFRVSVEATANTKVSEPSEGISIRTKFNPVAPIIAKTSPCEGGECKVDMTDVQGAPITVKSEVGTGDAIHYTVTSCDSHTPGKLLVNSKTEVALSGTGKVRTGVYTVTAQDSQLISQVTFNDRQAVNVESPEPVEMYANDARNQSAESLANSLSKEVAVVYDNGTRGTETISKWSPSGTAWNPKGGSYTYVAAVGANGQFFTLQNVTVKPVSAAYEPFADTTLTIRENAYSKEELGLSDTIAVTYTSEDGSINETKEESLVWSPEVPSDFGTTETTQTFTAKLALPAYAGGDKTLSKTIRVSEKSPLVIKGVQAEDKVYDGTTKATLDFSQATFTGDPGFGSYTIDWEQATGAFEDANAGDHKKVTVEGIVLSGKDADHYILSVEQVSASIQKAEIKGVVFESARFPEDGKPHSLEAVYPEGCGITGVSYTYEKDGVKTTEAPKEAGVYKVTATFTVDDNHLAPAPMTATMTIGEAGGTVEEAVVEGLPEGVTGCTVTADKDHVTEAGETVTYTLTRNRERKSYVPAVMTVNDQALPLTYDQESGQFKAAYVAEDPTIPIAATVQYVLLGSFSGDDTINIIDAQQIAQTAAAGETLSERQKAAGDVNFDGKVNIIDAQQIAQYTADPEKQF</sequence>
<accession>A0ABT5UKA7</accession>
<evidence type="ECO:0000259" key="3">
    <source>
        <dbReference type="PROSITE" id="PS51766"/>
    </source>
</evidence>
<feature type="domain" description="Dockerin" evidence="3">
    <location>
        <begin position="2232"/>
        <end position="2298"/>
    </location>
</feature>
<evidence type="ECO:0000259" key="2">
    <source>
        <dbReference type="PROSITE" id="PS50853"/>
    </source>
</evidence>
<comment type="caution">
    <text evidence="4">The sequence shown here is derived from an EMBL/GenBank/DDBJ whole genome shotgun (WGS) entry which is preliminary data.</text>
</comment>
<dbReference type="EMBL" id="JAQSVD010000002">
    <property type="protein sequence ID" value="MDE1469348.1"/>
    <property type="molecule type" value="Genomic_DNA"/>
</dbReference>
<evidence type="ECO:0000313" key="4">
    <source>
        <dbReference type="EMBL" id="MDE1469348.1"/>
    </source>
</evidence>
<feature type="domain" description="Fibronectin type-III" evidence="2">
    <location>
        <begin position="666"/>
        <end position="754"/>
    </location>
</feature>
<dbReference type="InterPro" id="IPR002105">
    <property type="entry name" value="Dockerin_1_rpt"/>
</dbReference>
<feature type="domain" description="Fibronectin type-III" evidence="2">
    <location>
        <begin position="1602"/>
        <end position="1695"/>
    </location>
</feature>
<dbReference type="SUPFAM" id="SSF49265">
    <property type="entry name" value="Fibronectin type III"/>
    <property type="match status" value="2"/>
</dbReference>
<dbReference type="Pfam" id="PF18657">
    <property type="entry name" value="YDG"/>
    <property type="match status" value="3"/>
</dbReference>
<proteinExistence type="predicted"/>
<evidence type="ECO:0000313" key="5">
    <source>
        <dbReference type="Proteomes" id="UP001215087"/>
    </source>
</evidence>
<dbReference type="InterPro" id="IPR013783">
    <property type="entry name" value="Ig-like_fold"/>
</dbReference>
<dbReference type="CDD" id="cd00063">
    <property type="entry name" value="FN3"/>
    <property type="match status" value="1"/>
</dbReference>
<protein>
    <submittedName>
        <fullName evidence="4">YDG domain-containing protein</fullName>
    </submittedName>
</protein>
<dbReference type="Proteomes" id="UP001215087">
    <property type="component" value="Unassembled WGS sequence"/>
</dbReference>
<dbReference type="InterPro" id="IPR016134">
    <property type="entry name" value="Dockerin_dom"/>
</dbReference>